<accession>A0A965ZM12</accession>
<proteinExistence type="predicted"/>
<dbReference type="EMBL" id="WWEO01000045">
    <property type="protein sequence ID" value="NCD72522.1"/>
    <property type="molecule type" value="Genomic_DNA"/>
</dbReference>
<dbReference type="RefSeq" id="WP_166588463.1">
    <property type="nucleotide sequence ID" value="NZ_WWEO01000045.1"/>
</dbReference>
<evidence type="ECO:0000256" key="2">
    <source>
        <dbReference type="ARBA" id="ARBA00022833"/>
    </source>
</evidence>
<protein>
    <submittedName>
        <fullName evidence="3">Mannose-6-phosphate isomerase</fullName>
    </submittedName>
</protein>
<dbReference type="Gene3D" id="2.60.120.10">
    <property type="entry name" value="Jelly Rolls"/>
    <property type="match status" value="1"/>
</dbReference>
<dbReference type="PANTHER" id="PTHR42742:SF3">
    <property type="entry name" value="FRUCTOKINASE"/>
    <property type="match status" value="1"/>
</dbReference>
<keyword evidence="1" id="KW-0479">Metal-binding</keyword>
<keyword evidence="4" id="KW-1185">Reference proteome</keyword>
<dbReference type="GO" id="GO:0046872">
    <property type="term" value="F:metal ion binding"/>
    <property type="evidence" value="ECO:0007669"/>
    <property type="project" value="UniProtKB-KW"/>
</dbReference>
<dbReference type="SUPFAM" id="SSF51182">
    <property type="entry name" value="RmlC-like cupins"/>
    <property type="match status" value="1"/>
</dbReference>
<dbReference type="InterPro" id="IPR011051">
    <property type="entry name" value="RmlC_Cupin_sf"/>
</dbReference>
<evidence type="ECO:0000313" key="4">
    <source>
        <dbReference type="Proteomes" id="UP000638732"/>
    </source>
</evidence>
<reference evidence="3" key="1">
    <citation type="submission" date="2020-01" db="EMBL/GenBank/DDBJ databases">
        <authorList>
            <person name="Seo Y.L."/>
        </authorList>
    </citation>
    <scope>NUCLEOTIDE SEQUENCE</scope>
    <source>
        <strain evidence="3">R11</strain>
    </source>
</reference>
<dbReference type="Proteomes" id="UP000638732">
    <property type="component" value="Unassembled WGS sequence"/>
</dbReference>
<evidence type="ECO:0000256" key="1">
    <source>
        <dbReference type="ARBA" id="ARBA00022723"/>
    </source>
</evidence>
<name>A0A965ZM12_9SPHI</name>
<dbReference type="PANTHER" id="PTHR42742">
    <property type="entry name" value="TRANSCRIPTIONAL REPRESSOR MPRA"/>
    <property type="match status" value="1"/>
</dbReference>
<dbReference type="InterPro" id="IPR014710">
    <property type="entry name" value="RmlC-like_jellyroll"/>
</dbReference>
<sequence>MAHFFSNYDKLPAIAVGHAQDAWTGWEDIAKTIGTHGGPDKSKVVALECYTGLYDEEIITELESRLGVTFFRTTDYMRSESEIDRLVFPDVTDDEIFGYITRLTLLDFFDPEKLSAFQYKLNGAEGAMYIYGPGATLIAPNADLLVYFDMPRWEGQLRQRRNEVDNLGVNNSSLKASLQYKRAFFVDWRVCDKHKRTLMHHWDYVVDTTQANNPKMVSGKALNNALEQVVSRPFRVVPFFDPGPWGGQWMKKYCDLDPSQINYAWCFDCVPEENSMLLQFGDVLFETPAINLVFTQSKKLLGRAVEARFGGEFPIRFDFLDTIEGGNLSLQVHPTNEYIHEHFGMAYTQDESYYMLDTEPDACVYLGLNNNVDSEEMIKALKDANKGDGGFDAEKYVGKYPVKKHDHVLIPAGTIHCSGKNSMVLEISATPYIFTFKLWDWGRMGLDGKPRPINIGHGKKVINWDVTPEVVERELINAIKPISQGEGWREERTGLHETEFIETRRHWFTGKVHHHTNGSVNVLNLVEGREVIVESPNNTFEPYIVHYAETFIVPEHVGEYTIRPYGESEEKECATLKAFVRFNA</sequence>
<dbReference type="InterPro" id="IPR051804">
    <property type="entry name" value="Carb_Metab_Reg_Kinase/Isom"/>
</dbReference>
<comment type="caution">
    <text evidence="3">The sequence shown here is derived from an EMBL/GenBank/DDBJ whole genome shotgun (WGS) entry which is preliminary data.</text>
</comment>
<evidence type="ECO:0000313" key="3">
    <source>
        <dbReference type="EMBL" id="NCD72522.1"/>
    </source>
</evidence>
<keyword evidence="3" id="KW-0413">Isomerase</keyword>
<dbReference type="CDD" id="cd07010">
    <property type="entry name" value="cupin_PMI_type_I_N_bac"/>
    <property type="match status" value="1"/>
</dbReference>
<keyword evidence="2" id="KW-0862">Zinc</keyword>
<gene>
    <name evidence="3" type="ORF">GSY63_24360</name>
</gene>
<dbReference type="GO" id="GO:0016853">
    <property type="term" value="F:isomerase activity"/>
    <property type="evidence" value="ECO:0007669"/>
    <property type="project" value="UniProtKB-KW"/>
</dbReference>
<dbReference type="AlphaFoldDB" id="A0A965ZM12"/>
<reference evidence="3" key="2">
    <citation type="submission" date="2020-10" db="EMBL/GenBank/DDBJ databases">
        <title>Mucilaginibacter sp. nov., isolated from soil.</title>
        <authorList>
            <person name="Jeon C.O."/>
        </authorList>
    </citation>
    <scope>NUCLEOTIDE SEQUENCE</scope>
    <source>
        <strain evidence="3">R11</strain>
    </source>
</reference>
<organism evidence="3 4">
    <name type="scientific">Mucilaginibacter agri</name>
    <dbReference type="NCBI Taxonomy" id="2695265"/>
    <lineage>
        <taxon>Bacteria</taxon>
        <taxon>Pseudomonadati</taxon>
        <taxon>Bacteroidota</taxon>
        <taxon>Sphingobacteriia</taxon>
        <taxon>Sphingobacteriales</taxon>
        <taxon>Sphingobacteriaceae</taxon>
        <taxon>Mucilaginibacter</taxon>
    </lineage>
</organism>